<sequence length="441" mass="48117">MLPTTQYAKSGGVNIAYQTVGSGPRDLVLVPGFVSNLDVFWEEPVLARMLTRLSSFSRLILFDKRGTGLSDRVSDMPSLEVRMDDVRAVMDAVGSERAALFGYSEGGAMCALFAATYPSRASAVIMCGAFARKTAAPDYPWGPTKDQALAFAEEVERAWGGPVGMETRWPSQIGDERCRQWWARWLRSSASPAAAAAVLRMNLEIDIRHVLPAVHVPTLLLHSRNDRVIDFGASQYMSEHIAGAKLVELHGIDHIPWGCDSDLILDEIEEFLTGARPGVEPERLLVTVMFTDIVKATERAAGLGDRGWHDLLESHHATVRRELERFRGREIDTAGDGFLVTFDGPARAVRCACATSREVRALGLEIRAGLHTGECEVIDGKVAGIAVHTGARVASHAQSGEVLVSSTVKDLVAGSGLSFQDRGMQHLKGIPDEWRLFAVEQ</sequence>
<comment type="caution">
    <text evidence="2">The sequence shown here is derived from an EMBL/GenBank/DDBJ whole genome shotgun (WGS) entry which is preliminary data.</text>
</comment>
<dbReference type="SUPFAM" id="SSF53474">
    <property type="entry name" value="alpha/beta-Hydrolases"/>
    <property type="match status" value="1"/>
</dbReference>
<evidence type="ECO:0000259" key="1">
    <source>
        <dbReference type="PROSITE" id="PS50125"/>
    </source>
</evidence>
<dbReference type="InterPro" id="IPR001054">
    <property type="entry name" value="A/G_cyclase"/>
</dbReference>
<accession>A0ABU8W8L1</accession>
<dbReference type="InterPro" id="IPR029787">
    <property type="entry name" value="Nucleotide_cyclase"/>
</dbReference>
<dbReference type="PANTHER" id="PTHR43433">
    <property type="entry name" value="HYDROLASE, ALPHA/BETA FOLD FAMILY PROTEIN"/>
    <property type="match status" value="1"/>
</dbReference>
<dbReference type="Pfam" id="PF00211">
    <property type="entry name" value="Guanylate_cyc"/>
    <property type="match status" value="1"/>
</dbReference>
<name>A0ABU8W8L1_9BURK</name>
<dbReference type="Proteomes" id="UP001363010">
    <property type="component" value="Unassembled WGS sequence"/>
</dbReference>
<dbReference type="EMBL" id="JBBKZV010000025">
    <property type="protein sequence ID" value="MEJ8825712.1"/>
    <property type="molecule type" value="Genomic_DNA"/>
</dbReference>
<dbReference type="PROSITE" id="PS50125">
    <property type="entry name" value="GUANYLATE_CYCLASE_2"/>
    <property type="match status" value="1"/>
</dbReference>
<keyword evidence="3" id="KW-1185">Reference proteome</keyword>
<gene>
    <name evidence="2" type="ORF">WKW80_27400</name>
</gene>
<evidence type="ECO:0000313" key="2">
    <source>
        <dbReference type="EMBL" id="MEJ8825712.1"/>
    </source>
</evidence>
<dbReference type="Pfam" id="PF12146">
    <property type="entry name" value="Hydrolase_4"/>
    <property type="match status" value="1"/>
</dbReference>
<dbReference type="InterPro" id="IPR022742">
    <property type="entry name" value="Hydrolase_4"/>
</dbReference>
<dbReference type="Gene3D" id="3.30.70.1230">
    <property type="entry name" value="Nucleotide cyclase"/>
    <property type="match status" value="1"/>
</dbReference>
<dbReference type="InterPro" id="IPR050471">
    <property type="entry name" value="AB_hydrolase"/>
</dbReference>
<dbReference type="Gene3D" id="3.40.50.1820">
    <property type="entry name" value="alpha/beta hydrolase"/>
    <property type="match status" value="1"/>
</dbReference>
<organism evidence="2 3">
    <name type="scientific">Variovorax humicola</name>
    <dbReference type="NCBI Taxonomy" id="1769758"/>
    <lineage>
        <taxon>Bacteria</taxon>
        <taxon>Pseudomonadati</taxon>
        <taxon>Pseudomonadota</taxon>
        <taxon>Betaproteobacteria</taxon>
        <taxon>Burkholderiales</taxon>
        <taxon>Comamonadaceae</taxon>
        <taxon>Variovorax</taxon>
    </lineage>
</organism>
<dbReference type="SUPFAM" id="SSF55073">
    <property type="entry name" value="Nucleotide cyclase"/>
    <property type="match status" value="1"/>
</dbReference>
<reference evidence="2 3" key="1">
    <citation type="submission" date="2024-03" db="EMBL/GenBank/DDBJ databases">
        <title>Novel species of the genus Variovorax.</title>
        <authorList>
            <person name="Liu Q."/>
            <person name="Xin Y.-H."/>
        </authorList>
    </citation>
    <scope>NUCLEOTIDE SEQUENCE [LARGE SCALE GENOMIC DNA]</scope>
    <source>
        <strain evidence="2 3">KACC 18501</strain>
    </source>
</reference>
<dbReference type="PRINTS" id="PR00111">
    <property type="entry name" value="ABHYDROLASE"/>
</dbReference>
<evidence type="ECO:0000313" key="3">
    <source>
        <dbReference type="Proteomes" id="UP001363010"/>
    </source>
</evidence>
<proteinExistence type="predicted"/>
<dbReference type="SMART" id="SM00044">
    <property type="entry name" value="CYCc"/>
    <property type="match status" value="1"/>
</dbReference>
<dbReference type="InterPro" id="IPR029058">
    <property type="entry name" value="AB_hydrolase_fold"/>
</dbReference>
<dbReference type="CDD" id="cd07302">
    <property type="entry name" value="CHD"/>
    <property type="match status" value="1"/>
</dbReference>
<dbReference type="InterPro" id="IPR000073">
    <property type="entry name" value="AB_hydrolase_1"/>
</dbReference>
<protein>
    <submittedName>
        <fullName evidence="2">Adenylate/guanylate cyclase domain-containing protein</fullName>
    </submittedName>
</protein>
<feature type="domain" description="Guanylate cyclase" evidence="1">
    <location>
        <begin position="287"/>
        <end position="394"/>
    </location>
</feature>
<dbReference type="PANTHER" id="PTHR43433:SF8">
    <property type="entry name" value="BIFUNCTIONAL LIPASE_ADENYLATE CYCLASE LIPJ"/>
    <property type="match status" value="1"/>
</dbReference>
<dbReference type="RefSeq" id="WP_340366746.1">
    <property type="nucleotide sequence ID" value="NZ_JBBKZV010000025.1"/>
</dbReference>